<keyword evidence="5 6" id="KW-0472">Membrane</keyword>
<feature type="transmembrane region" description="Helical" evidence="6">
    <location>
        <begin position="52"/>
        <end position="70"/>
    </location>
</feature>
<dbReference type="PANTHER" id="PTHR33529">
    <property type="entry name" value="SLR0882 PROTEIN-RELATED"/>
    <property type="match status" value="1"/>
</dbReference>
<dbReference type="GO" id="GO:0015920">
    <property type="term" value="P:lipopolysaccharide transport"/>
    <property type="evidence" value="ECO:0007669"/>
    <property type="project" value="TreeGrafter"/>
</dbReference>
<sequence>MVFELMGHISISFIPMALPLSCLFATIYTLNKLSEDSEIVAMRSFGITKIRLFMPFLISGLFIGACVYSLNNKVIPASKTQFKNTIIRLTSKGVLTEIKSGQFFTEIPGITLFAEKVIENGRKMDNVFIQKKGKGSLIEQVVVAKEGALIKIHDKEWGIPSVRLHLKNGSIIKRFSDSESDIEKILFQDYDFPLTSGGVISGFVTKDGMRTNSELRKVIDKVTKESLALNLSSRDMEKRMAKTKLELWSRINTPIQCLVFVFLGFVLGIKHGRGKTKNTSGRALIFILSYYALFFLGVSLSRKGIIPAHVSVFTPTLLSTLIGAYFYKKLDWMS</sequence>
<organism evidence="7 8">
    <name type="scientific">Halobacteriovorax marinus</name>
    <dbReference type="NCBI Taxonomy" id="97084"/>
    <lineage>
        <taxon>Bacteria</taxon>
        <taxon>Pseudomonadati</taxon>
        <taxon>Bdellovibrionota</taxon>
        <taxon>Bacteriovoracia</taxon>
        <taxon>Bacteriovoracales</taxon>
        <taxon>Halobacteriovoraceae</taxon>
        <taxon>Halobacteriovorax</taxon>
    </lineage>
</organism>
<dbReference type="EMBL" id="MAAO01000006">
    <property type="protein sequence ID" value="OUR96165.1"/>
    <property type="molecule type" value="Genomic_DNA"/>
</dbReference>
<feature type="transmembrane region" description="Helical" evidence="6">
    <location>
        <begin position="281"/>
        <end position="300"/>
    </location>
</feature>
<keyword evidence="2" id="KW-1003">Cell membrane</keyword>
<evidence type="ECO:0000256" key="5">
    <source>
        <dbReference type="ARBA" id="ARBA00023136"/>
    </source>
</evidence>
<dbReference type="Pfam" id="PF03739">
    <property type="entry name" value="LptF_LptG"/>
    <property type="match status" value="1"/>
</dbReference>
<evidence type="ECO:0000256" key="3">
    <source>
        <dbReference type="ARBA" id="ARBA00022692"/>
    </source>
</evidence>
<evidence type="ECO:0000256" key="4">
    <source>
        <dbReference type="ARBA" id="ARBA00022989"/>
    </source>
</evidence>
<dbReference type="PANTHER" id="PTHR33529:SF6">
    <property type="entry name" value="YJGP_YJGQ FAMILY PERMEASE"/>
    <property type="match status" value="1"/>
</dbReference>
<keyword evidence="4 6" id="KW-1133">Transmembrane helix</keyword>
<dbReference type="Proteomes" id="UP000196531">
    <property type="component" value="Unassembled WGS sequence"/>
</dbReference>
<evidence type="ECO:0000256" key="6">
    <source>
        <dbReference type="SAM" id="Phobius"/>
    </source>
</evidence>
<evidence type="ECO:0000256" key="2">
    <source>
        <dbReference type="ARBA" id="ARBA00022475"/>
    </source>
</evidence>
<accession>A0A1Y5F614</accession>
<name>A0A1Y5F614_9BACT</name>
<comment type="caution">
    <text evidence="7">The sequence shown here is derived from an EMBL/GenBank/DDBJ whole genome shotgun (WGS) entry which is preliminary data.</text>
</comment>
<gene>
    <name evidence="7" type="ORF">A9Q84_07330</name>
</gene>
<evidence type="ECO:0000256" key="1">
    <source>
        <dbReference type="ARBA" id="ARBA00004651"/>
    </source>
</evidence>
<evidence type="ECO:0008006" key="9">
    <source>
        <dbReference type="Google" id="ProtNLM"/>
    </source>
</evidence>
<evidence type="ECO:0000313" key="7">
    <source>
        <dbReference type="EMBL" id="OUR96165.1"/>
    </source>
</evidence>
<evidence type="ECO:0000313" key="8">
    <source>
        <dbReference type="Proteomes" id="UP000196531"/>
    </source>
</evidence>
<reference evidence="8" key="1">
    <citation type="journal article" date="2017" name="Proc. Natl. Acad. Sci. U.S.A.">
        <title>Simulation of Deepwater Horizon oil plume reveals substrate specialization within a complex community of hydrocarbon-degraders.</title>
        <authorList>
            <person name="Hu P."/>
            <person name="Dubinsky E.A."/>
            <person name="Probst A.J."/>
            <person name="Wang J."/>
            <person name="Sieber C.M.K."/>
            <person name="Tom L.M."/>
            <person name="Gardinali P."/>
            <person name="Banfield J.F."/>
            <person name="Atlas R.M."/>
            <person name="Andersen G.L."/>
        </authorList>
    </citation>
    <scope>NUCLEOTIDE SEQUENCE [LARGE SCALE GENOMIC DNA]</scope>
</reference>
<feature type="transmembrane region" description="Helical" evidence="6">
    <location>
        <begin position="247"/>
        <end position="269"/>
    </location>
</feature>
<dbReference type="AlphaFoldDB" id="A0A1Y5F614"/>
<dbReference type="GO" id="GO:0043190">
    <property type="term" value="C:ATP-binding cassette (ABC) transporter complex"/>
    <property type="evidence" value="ECO:0007669"/>
    <property type="project" value="TreeGrafter"/>
</dbReference>
<feature type="transmembrane region" description="Helical" evidence="6">
    <location>
        <begin position="306"/>
        <end position="327"/>
    </location>
</feature>
<feature type="transmembrane region" description="Helical" evidence="6">
    <location>
        <begin position="6"/>
        <end position="31"/>
    </location>
</feature>
<protein>
    <recommendedName>
        <fullName evidence="9">Permease</fullName>
    </recommendedName>
</protein>
<keyword evidence="3 6" id="KW-0812">Transmembrane</keyword>
<comment type="subcellular location">
    <subcellularLocation>
        <location evidence="1">Cell membrane</location>
        <topology evidence="1">Multi-pass membrane protein</topology>
    </subcellularLocation>
</comment>
<proteinExistence type="predicted"/>
<dbReference type="InterPro" id="IPR005495">
    <property type="entry name" value="LptG/LptF_permease"/>
</dbReference>